<keyword evidence="3" id="KW-1185">Reference proteome</keyword>
<name>W6N3K1_CLOTY</name>
<dbReference type="GeneID" id="29418936"/>
<accession>W6N3K1</accession>
<evidence type="ECO:0000313" key="3">
    <source>
        <dbReference type="Proteomes" id="UP000019482"/>
    </source>
</evidence>
<comment type="caution">
    <text evidence="2">The sequence shown here is derived from an EMBL/GenBank/DDBJ whole genome shotgun (WGS) entry which is preliminary data.</text>
</comment>
<dbReference type="OrthoDB" id="1938377at2"/>
<gene>
    <name evidence="2" type="ORF">CTDIVETGP_0555</name>
</gene>
<protein>
    <submittedName>
        <fullName evidence="2">Protein containing Zn-finger domain</fullName>
    </submittedName>
</protein>
<sequence length="156" mass="18091">MNRSNCIFSSEKMCTNCGECDACELDSNKKCNNCGKCLEMEGYDMRAIKIEGILDNKDETDDYENEVLKKSRSNSIKHPNEYHYHLHDNTNEASEDTKDNEYEDVFDKCHIEYIDDIDGLNEILENEEDLNKLTQEEYPGLIKIKSRKSKDGEQAN</sequence>
<evidence type="ECO:0000256" key="1">
    <source>
        <dbReference type="SAM" id="MobiDB-lite"/>
    </source>
</evidence>
<reference evidence="2 3" key="1">
    <citation type="journal article" date="2015" name="Genome Announc.">
        <title>Draft Genome Sequence of Clostridium tyrobutyricum Strain DIVETGP, Isolated from Cow's Milk for Grana Padano Production.</title>
        <authorList>
            <person name="Soggiu A."/>
            <person name="Piras C."/>
            <person name="Gaiarsa S."/>
            <person name="Sassera D."/>
            <person name="Roncada P."/>
            <person name="Bendixen E."/>
            <person name="Brasca M."/>
            <person name="Bonizzi L."/>
        </authorList>
    </citation>
    <scope>NUCLEOTIDE SEQUENCE [LARGE SCALE GENOMIC DNA]</scope>
    <source>
        <strain evidence="2 3">DIVETGP</strain>
    </source>
</reference>
<evidence type="ECO:0000313" key="2">
    <source>
        <dbReference type="EMBL" id="CDL90485.1"/>
    </source>
</evidence>
<dbReference type="Proteomes" id="UP000019482">
    <property type="component" value="Unassembled WGS sequence"/>
</dbReference>
<dbReference type="EMBL" id="CBXI010000007">
    <property type="protein sequence ID" value="CDL90485.1"/>
    <property type="molecule type" value="Genomic_DNA"/>
</dbReference>
<proteinExistence type="predicted"/>
<dbReference type="RefSeq" id="WP_017895261.1">
    <property type="nucleotide sequence ID" value="NZ_CBXI010000007.1"/>
</dbReference>
<feature type="region of interest" description="Disordered" evidence="1">
    <location>
        <begin position="70"/>
        <end position="99"/>
    </location>
</feature>
<dbReference type="AlphaFoldDB" id="W6N3K1"/>
<organism evidence="2 3">
    <name type="scientific">Clostridium tyrobutyricum DIVETGP</name>
    <dbReference type="NCBI Taxonomy" id="1408889"/>
    <lineage>
        <taxon>Bacteria</taxon>
        <taxon>Bacillati</taxon>
        <taxon>Bacillota</taxon>
        <taxon>Clostridia</taxon>
        <taxon>Eubacteriales</taxon>
        <taxon>Clostridiaceae</taxon>
        <taxon>Clostridium</taxon>
    </lineage>
</organism>
<feature type="compositionally biased region" description="Basic and acidic residues" evidence="1">
    <location>
        <begin position="78"/>
        <end position="99"/>
    </location>
</feature>